<evidence type="ECO:0000256" key="5">
    <source>
        <dbReference type="ARBA" id="ARBA00022692"/>
    </source>
</evidence>
<feature type="transmembrane region" description="Helical" evidence="8">
    <location>
        <begin position="282"/>
        <end position="300"/>
    </location>
</feature>
<dbReference type="SUPFAM" id="SSF81345">
    <property type="entry name" value="ABC transporter involved in vitamin B12 uptake, BtuC"/>
    <property type="match status" value="1"/>
</dbReference>
<gene>
    <name evidence="9" type="ORF">Amme_137_009</name>
</gene>
<reference evidence="10" key="1">
    <citation type="journal article" date="2014" name="FEMS Microbiol. Lett.">
        <title>Draft Genomic DNA Sequence of the Facultatively Methylotrophic Bacterium Acidomonas methanolica type strain MB58.</title>
        <authorList>
            <person name="Higashiura N."/>
            <person name="Hadano H."/>
            <person name="Hirakawa H."/>
            <person name="Matsutani M."/>
            <person name="Takabe S."/>
            <person name="Matsushita K."/>
            <person name="Azuma Y."/>
        </authorList>
    </citation>
    <scope>NUCLEOTIDE SEQUENCE [LARGE SCALE GENOMIC DNA]</scope>
    <source>
        <strain evidence="10">MB58</strain>
    </source>
</reference>
<feature type="transmembrane region" description="Helical" evidence="8">
    <location>
        <begin position="144"/>
        <end position="168"/>
    </location>
</feature>
<evidence type="ECO:0000256" key="4">
    <source>
        <dbReference type="ARBA" id="ARBA00022475"/>
    </source>
</evidence>
<dbReference type="GO" id="GO:0022857">
    <property type="term" value="F:transmembrane transporter activity"/>
    <property type="evidence" value="ECO:0007669"/>
    <property type="project" value="InterPro"/>
</dbReference>
<dbReference type="GO" id="GO:0005886">
    <property type="term" value="C:plasma membrane"/>
    <property type="evidence" value="ECO:0007669"/>
    <property type="project" value="UniProtKB-SubCell"/>
</dbReference>
<keyword evidence="4" id="KW-1003">Cell membrane</keyword>
<evidence type="ECO:0000313" key="10">
    <source>
        <dbReference type="Proteomes" id="UP000019760"/>
    </source>
</evidence>
<accession>A0A023D8G2</accession>
<feature type="transmembrane region" description="Helical" evidence="8">
    <location>
        <begin position="83"/>
        <end position="105"/>
    </location>
</feature>
<feature type="transmembrane region" description="Helical" evidence="8">
    <location>
        <begin position="307"/>
        <end position="324"/>
    </location>
</feature>
<dbReference type="AlphaFoldDB" id="A0A023D8G2"/>
<evidence type="ECO:0000256" key="8">
    <source>
        <dbReference type="SAM" id="Phobius"/>
    </source>
</evidence>
<dbReference type="RefSeq" id="WP_042061535.1">
    <property type="nucleotide sequence ID" value="NZ_BAND01000136.1"/>
</dbReference>
<feature type="transmembrane region" description="Helical" evidence="8">
    <location>
        <begin position="236"/>
        <end position="262"/>
    </location>
</feature>
<organism evidence="9 10">
    <name type="scientific">Acidomonas methanolica NBRC 104435</name>
    <dbReference type="NCBI Taxonomy" id="1231351"/>
    <lineage>
        <taxon>Bacteria</taxon>
        <taxon>Pseudomonadati</taxon>
        <taxon>Pseudomonadota</taxon>
        <taxon>Alphaproteobacteria</taxon>
        <taxon>Acetobacterales</taxon>
        <taxon>Acetobacteraceae</taxon>
        <taxon>Acidomonas</taxon>
    </lineage>
</organism>
<evidence type="ECO:0000256" key="7">
    <source>
        <dbReference type="ARBA" id="ARBA00023136"/>
    </source>
</evidence>
<evidence type="ECO:0000256" key="1">
    <source>
        <dbReference type="ARBA" id="ARBA00004651"/>
    </source>
</evidence>
<feature type="transmembrane region" description="Helical" evidence="8">
    <location>
        <begin position="111"/>
        <end position="132"/>
    </location>
</feature>
<dbReference type="Pfam" id="PF01032">
    <property type="entry name" value="FecCD"/>
    <property type="match status" value="1"/>
</dbReference>
<proteinExistence type="inferred from homology"/>
<dbReference type="Proteomes" id="UP000019760">
    <property type="component" value="Unassembled WGS sequence"/>
</dbReference>
<comment type="subcellular location">
    <subcellularLocation>
        <location evidence="1">Cell membrane</location>
        <topology evidence="1">Multi-pass membrane protein</topology>
    </subcellularLocation>
</comment>
<comment type="caution">
    <text evidence="9">The sequence shown here is derived from an EMBL/GenBank/DDBJ whole genome shotgun (WGS) entry which is preliminary data.</text>
</comment>
<dbReference type="PANTHER" id="PTHR30472">
    <property type="entry name" value="FERRIC ENTEROBACTIN TRANSPORT SYSTEM PERMEASE PROTEIN"/>
    <property type="match status" value="1"/>
</dbReference>
<keyword evidence="7 8" id="KW-0472">Membrane</keyword>
<dbReference type="GO" id="GO:0033214">
    <property type="term" value="P:siderophore-iron import into cell"/>
    <property type="evidence" value="ECO:0007669"/>
    <property type="project" value="TreeGrafter"/>
</dbReference>
<dbReference type="EMBL" id="BAND01000136">
    <property type="protein sequence ID" value="GAJ30457.1"/>
    <property type="molecule type" value="Genomic_DNA"/>
</dbReference>
<reference evidence="9 10" key="2">
    <citation type="journal article" date="2014" name="FEMS Microbiol. Lett.">
        <title>Draft genomic DNA sequence of the facultatively methylotrophic bacterium Acidomonas methanolica type strain MB58.</title>
        <authorList>
            <person name="Higashiura N."/>
            <person name="Hadano H."/>
            <person name="Hirakawa H."/>
            <person name="Matsutani M."/>
            <person name="Takabe S."/>
            <person name="Matsushita K."/>
            <person name="Azuma Y."/>
        </authorList>
    </citation>
    <scope>NUCLEOTIDE SEQUENCE [LARGE SCALE GENOMIC DNA]</scope>
    <source>
        <strain evidence="9 10">MB58</strain>
    </source>
</reference>
<keyword evidence="10" id="KW-1185">Reference proteome</keyword>
<keyword evidence="3" id="KW-0813">Transport</keyword>
<evidence type="ECO:0000313" key="9">
    <source>
        <dbReference type="EMBL" id="GAJ30457.1"/>
    </source>
</evidence>
<keyword evidence="6 8" id="KW-1133">Transmembrane helix</keyword>
<dbReference type="InterPro" id="IPR000522">
    <property type="entry name" value="ABC_transptr_permease_BtuC"/>
</dbReference>
<dbReference type="OrthoDB" id="9811975at2"/>
<dbReference type="PANTHER" id="PTHR30472:SF25">
    <property type="entry name" value="ABC TRANSPORTER PERMEASE PROTEIN MJ0876-RELATED"/>
    <property type="match status" value="1"/>
</dbReference>
<keyword evidence="5 8" id="KW-0812">Transmembrane</keyword>
<sequence>MTLSRPSSVLLISALLLLLLLAALLALSTGATGFGLPRGKLGWLVFSQIRAPRATLAALTGAVLAVSGAVMQGLFRNPLADPGLIGVSSGAGLGAALMIVLGGGALGSGVLAAWAVPLGGMTGGLLATLLLYRFATRGGVTSTGMVILAGVALSAFAGAMTGILVFRANDTALRDLTFWTMGSLAGAGWTHIGLLLPFLLLAAIIFSGLAGPLNALLLGEADAALMGCRVERSKRLAMLGVALATGPVVAFVGVIGFIGVIVPHLVRLVTGPDHRIVLPGSALLGAVLLLTADTIARVIASPADVPVGVVTAAIGAPLFVWLLAQVNEVEISS</sequence>
<feature type="transmembrane region" description="Helical" evidence="8">
    <location>
        <begin position="188"/>
        <end position="215"/>
    </location>
</feature>
<dbReference type="FunFam" id="1.10.3470.10:FF:000001">
    <property type="entry name" value="Vitamin B12 ABC transporter permease BtuC"/>
    <property type="match status" value="1"/>
</dbReference>
<dbReference type="CDD" id="cd06550">
    <property type="entry name" value="TM_ABC_iron-siderophores_like"/>
    <property type="match status" value="1"/>
</dbReference>
<evidence type="ECO:0000256" key="2">
    <source>
        <dbReference type="ARBA" id="ARBA00007935"/>
    </source>
</evidence>
<feature type="transmembrane region" description="Helical" evidence="8">
    <location>
        <begin position="54"/>
        <end position="71"/>
    </location>
</feature>
<name>A0A023D8G2_ACIMT</name>
<comment type="similarity">
    <text evidence="2">Belongs to the binding-protein-dependent transport system permease family. FecCD subfamily.</text>
</comment>
<evidence type="ECO:0000256" key="6">
    <source>
        <dbReference type="ARBA" id="ARBA00022989"/>
    </source>
</evidence>
<evidence type="ECO:0000256" key="3">
    <source>
        <dbReference type="ARBA" id="ARBA00022448"/>
    </source>
</evidence>
<protein>
    <submittedName>
        <fullName evidence="9">ABC transporter ferrichrome Fe3+-siderophore transporter</fullName>
    </submittedName>
</protein>
<dbReference type="InterPro" id="IPR037294">
    <property type="entry name" value="ABC_BtuC-like"/>
</dbReference>
<dbReference type="Gene3D" id="1.10.3470.10">
    <property type="entry name" value="ABC transporter involved in vitamin B12 uptake, BtuC"/>
    <property type="match status" value="1"/>
</dbReference>